<gene>
    <name evidence="7" type="primary">M</name>
</gene>
<protein>
    <recommendedName>
        <fullName evidence="2">Matrix protein</fullName>
    </recommendedName>
</protein>
<evidence type="ECO:0000256" key="3">
    <source>
        <dbReference type="ARBA" id="ARBA00022844"/>
    </source>
</evidence>
<dbReference type="Pfam" id="PF00661">
    <property type="entry name" value="Matrix_Paramyxo_N"/>
    <property type="match status" value="1"/>
</dbReference>
<dbReference type="InterPro" id="IPR000982">
    <property type="entry name" value="Matrix_Paramyxo_N"/>
</dbReference>
<dbReference type="GO" id="GO:0019068">
    <property type="term" value="P:virion assembly"/>
    <property type="evidence" value="ECO:0007669"/>
    <property type="project" value="InterPro"/>
</dbReference>
<evidence type="ECO:0000256" key="1">
    <source>
        <dbReference type="ARBA" id="ARBA00004328"/>
    </source>
</evidence>
<dbReference type="InterPro" id="IPR042540">
    <property type="entry name" value="Matrix_N"/>
</dbReference>
<dbReference type="Gene3D" id="2.70.20.60">
    <property type="entry name" value="Viral matrix protein, C-terminal domain"/>
    <property type="match status" value="1"/>
</dbReference>
<evidence type="ECO:0000256" key="4">
    <source>
        <dbReference type="ARBA" id="ARBA00023311"/>
    </source>
</evidence>
<dbReference type="InterPro" id="IPR055413">
    <property type="entry name" value="Matrix_Paramyxo_C"/>
</dbReference>
<accession>A0A1B4WRT5</accession>
<sequence>MAQTQLKLYVNDGDPSNRLLAFPIVVKESAQGGKVLQPQLRISYLGDAIGGRNSVIFINCYGFIESMKAGEGPFLDVNSDGKGEVITAAGLTLGSVTYDSDPTEIARSCYQLLVTVKKSADNTERVVYTLASKPPALSSSRVVTSGGCILSAEEAVKCPGKLQSGIPYKFRIMFVSLTYIHQSTLYRVNNLIAKLRSPVFISVQLQVTLILDLPEKHPMGKYLINQDGVYKAHIWMHICNFKKTNRKGADRSVLQIKEKVRKMGLKVTLADLWGPTVVVEATGTMSKYAVGFFSETKVSCHPISKISPEVAKIIWTCTTTIEQAVVIIQASSRSELLTAEDIECKGTTSIKKSAVKEFSLFSKPAK</sequence>
<dbReference type="Pfam" id="PF23765">
    <property type="entry name" value="Matrix_Paramyxo_C"/>
    <property type="match status" value="1"/>
</dbReference>
<organism evidence="7">
    <name type="scientific">avian paramyxovirus 5</name>
    <dbReference type="NCBI Taxonomy" id="2560315"/>
    <lineage>
        <taxon>Viruses</taxon>
        <taxon>Riboviria</taxon>
        <taxon>Orthornavirae</taxon>
        <taxon>Negarnaviricota</taxon>
        <taxon>Haploviricotina</taxon>
        <taxon>Monjiviricetes</taxon>
        <taxon>Mononegavirales</taxon>
        <taxon>Paramyxoviridae</taxon>
        <taxon>Avulavirinae</taxon>
        <taxon>Metaavulavirus</taxon>
        <taxon>Metaavulavirus kunitachiense</taxon>
    </lineage>
</organism>
<evidence type="ECO:0000259" key="5">
    <source>
        <dbReference type="Pfam" id="PF00661"/>
    </source>
</evidence>
<reference evidence="7" key="1">
    <citation type="submission" date="2016-07" db="EMBL/GenBank/DDBJ databases">
        <title>Complete genome sequence of avian paramyxovirus serotype 5, APMV-5/budgerigar/Japan/TI/75 strain.</title>
        <authorList>
            <person name="Hiono T."/>
            <person name="Matsuno K."/>
            <person name="Tuchiya K."/>
            <person name="Lin Z."/>
            <person name="Okamatsu M."/>
            <person name="Sakoda Y."/>
        </authorList>
    </citation>
    <scope>NUCLEOTIDE SEQUENCE</scope>
    <source>
        <strain evidence="7">APMV-5/budgerigar/Japan/TI/75</strain>
    </source>
</reference>
<evidence type="ECO:0000259" key="6">
    <source>
        <dbReference type="Pfam" id="PF23765"/>
    </source>
</evidence>
<dbReference type="EMBL" id="LC168750">
    <property type="protein sequence ID" value="BAV25264.1"/>
    <property type="molecule type" value="Viral_cRNA"/>
</dbReference>
<dbReference type="GO" id="GO:0039660">
    <property type="term" value="F:structural constituent of virion"/>
    <property type="evidence" value="ECO:0007669"/>
    <property type="project" value="UniProtKB-KW"/>
</dbReference>
<name>A0A1B4WRT5_9MONO</name>
<comment type="subcellular location">
    <subcellularLocation>
        <location evidence="1">Virion</location>
    </subcellularLocation>
</comment>
<dbReference type="InterPro" id="IPR042539">
    <property type="entry name" value="Matrix_C"/>
</dbReference>
<feature type="domain" description="Matrix protein C-terminal Paramyxoviridae" evidence="6">
    <location>
        <begin position="186"/>
        <end position="345"/>
    </location>
</feature>
<keyword evidence="3" id="KW-0946">Virion</keyword>
<keyword evidence="4" id="KW-0468">Viral matrix protein</keyword>
<evidence type="ECO:0000313" key="7">
    <source>
        <dbReference type="EMBL" id="BAV25264.1"/>
    </source>
</evidence>
<evidence type="ECO:0000256" key="2">
    <source>
        <dbReference type="ARBA" id="ARBA00017678"/>
    </source>
</evidence>
<feature type="domain" description="Matrix protein N-terminal" evidence="5">
    <location>
        <begin position="16"/>
        <end position="181"/>
    </location>
</feature>
<proteinExistence type="predicted"/>
<dbReference type="GO" id="GO:0044423">
    <property type="term" value="C:virion component"/>
    <property type="evidence" value="ECO:0007669"/>
    <property type="project" value="UniProtKB-KW"/>
</dbReference>
<dbReference type="Gene3D" id="2.70.20.50">
    <property type="entry name" value="Viral matrix protein, N-terminal domain"/>
    <property type="match status" value="1"/>
</dbReference>